<comment type="caution">
    <text evidence="2">The sequence shown here is derived from an EMBL/GenBank/DDBJ whole genome shotgun (WGS) entry which is preliminary data.</text>
</comment>
<evidence type="ECO:0000313" key="3">
    <source>
        <dbReference type="Proteomes" id="UP000241284"/>
    </source>
</evidence>
<accession>A0A2R6B3I6</accession>
<dbReference type="EMBL" id="NEXH01000058">
    <property type="protein sequence ID" value="PSN93163.1"/>
    <property type="molecule type" value="Genomic_DNA"/>
</dbReference>
<reference evidence="2 3" key="1">
    <citation type="submission" date="2017-04" db="EMBL/GenBank/DDBJ databases">
        <title>Novel microbial lineages endemic to geothermal iron-oxide mats fill important gaps in the evolutionary history of Archaea.</title>
        <authorList>
            <person name="Jay Z.J."/>
            <person name="Beam J.P."/>
            <person name="Dlakic M."/>
            <person name="Rusch D.B."/>
            <person name="Kozubal M.A."/>
            <person name="Inskeep W.P."/>
        </authorList>
    </citation>
    <scope>NUCLEOTIDE SEQUENCE [LARGE SCALE GENOMIC DNA]</scope>
    <source>
        <strain evidence="2">ECH_B_2</strain>
    </source>
</reference>
<name>A0A2R6B3I6_9ARCH</name>
<organism evidence="2 3">
    <name type="scientific">Candidatus Marsarchaeota G2 archaeon ECH_B_2</name>
    <dbReference type="NCBI Taxonomy" id="1978160"/>
    <lineage>
        <taxon>Archaea</taxon>
        <taxon>Candidatus Marsarchaeota</taxon>
        <taxon>Candidatus Marsarchaeota group 2</taxon>
    </lineage>
</organism>
<gene>
    <name evidence="2" type="ORF">B9Q06_12685</name>
</gene>
<proteinExistence type="predicted"/>
<dbReference type="Proteomes" id="UP000241284">
    <property type="component" value="Unassembled WGS sequence"/>
</dbReference>
<protein>
    <submittedName>
        <fullName evidence="2">Uncharacterized protein</fullName>
    </submittedName>
</protein>
<evidence type="ECO:0000313" key="2">
    <source>
        <dbReference type="EMBL" id="PSN93163.1"/>
    </source>
</evidence>
<evidence type="ECO:0000256" key="1">
    <source>
        <dbReference type="SAM" id="MobiDB-lite"/>
    </source>
</evidence>
<sequence length="119" mass="13559">MKKECVEAYRVVEGDGDHWYLLIPLAEGEVAVVEGDQNSNTEAWVTTEDELEELHPHLAEALRPMRTLRGEGTPHMDHLRGVLRQTQAPSGLHTLTRVEPQNLEKRLALNREDTRRKDG</sequence>
<feature type="compositionally biased region" description="Basic and acidic residues" evidence="1">
    <location>
        <begin position="102"/>
        <end position="119"/>
    </location>
</feature>
<feature type="region of interest" description="Disordered" evidence="1">
    <location>
        <begin position="87"/>
        <end position="119"/>
    </location>
</feature>
<dbReference type="AlphaFoldDB" id="A0A2R6B3I6"/>